<keyword evidence="2" id="KW-1185">Reference proteome</keyword>
<protein>
    <submittedName>
        <fullName evidence="1">Uncharacterized protein</fullName>
    </submittedName>
</protein>
<dbReference type="EMBL" id="MU128999">
    <property type="protein sequence ID" value="KAF9511521.1"/>
    <property type="molecule type" value="Genomic_DNA"/>
</dbReference>
<evidence type="ECO:0000313" key="2">
    <source>
        <dbReference type="Proteomes" id="UP000886523"/>
    </source>
</evidence>
<comment type="caution">
    <text evidence="1">The sequence shown here is derived from an EMBL/GenBank/DDBJ whole genome shotgun (WGS) entry which is preliminary data.</text>
</comment>
<organism evidence="1 2">
    <name type="scientific">Hydnum rufescens UP504</name>
    <dbReference type="NCBI Taxonomy" id="1448309"/>
    <lineage>
        <taxon>Eukaryota</taxon>
        <taxon>Fungi</taxon>
        <taxon>Dikarya</taxon>
        <taxon>Basidiomycota</taxon>
        <taxon>Agaricomycotina</taxon>
        <taxon>Agaricomycetes</taxon>
        <taxon>Cantharellales</taxon>
        <taxon>Hydnaceae</taxon>
        <taxon>Hydnum</taxon>
    </lineage>
</organism>
<sequence length="116" mass="12913">MMHLFNGVSEVQYLVIGGALLGKGEPVLQEFTKASSNLSDSAEILCDTSGGNLGPIQDWEIDLSDISLFKRNARNFPWNRFDMDSHRNLESRGYPFEIEKARTVKATSHPRGLNSA</sequence>
<evidence type="ECO:0000313" key="1">
    <source>
        <dbReference type="EMBL" id="KAF9511521.1"/>
    </source>
</evidence>
<proteinExistence type="predicted"/>
<reference evidence="1" key="1">
    <citation type="journal article" date="2020" name="Nat. Commun.">
        <title>Large-scale genome sequencing of mycorrhizal fungi provides insights into the early evolution of symbiotic traits.</title>
        <authorList>
            <person name="Miyauchi S."/>
            <person name="Kiss E."/>
            <person name="Kuo A."/>
            <person name="Drula E."/>
            <person name="Kohler A."/>
            <person name="Sanchez-Garcia M."/>
            <person name="Morin E."/>
            <person name="Andreopoulos B."/>
            <person name="Barry K.W."/>
            <person name="Bonito G."/>
            <person name="Buee M."/>
            <person name="Carver A."/>
            <person name="Chen C."/>
            <person name="Cichocki N."/>
            <person name="Clum A."/>
            <person name="Culley D."/>
            <person name="Crous P.W."/>
            <person name="Fauchery L."/>
            <person name="Girlanda M."/>
            <person name="Hayes R.D."/>
            <person name="Keri Z."/>
            <person name="LaButti K."/>
            <person name="Lipzen A."/>
            <person name="Lombard V."/>
            <person name="Magnuson J."/>
            <person name="Maillard F."/>
            <person name="Murat C."/>
            <person name="Nolan M."/>
            <person name="Ohm R.A."/>
            <person name="Pangilinan J."/>
            <person name="Pereira M.F."/>
            <person name="Perotto S."/>
            <person name="Peter M."/>
            <person name="Pfister S."/>
            <person name="Riley R."/>
            <person name="Sitrit Y."/>
            <person name="Stielow J.B."/>
            <person name="Szollosi G."/>
            <person name="Zifcakova L."/>
            <person name="Stursova M."/>
            <person name="Spatafora J.W."/>
            <person name="Tedersoo L."/>
            <person name="Vaario L.M."/>
            <person name="Yamada A."/>
            <person name="Yan M."/>
            <person name="Wang P."/>
            <person name="Xu J."/>
            <person name="Bruns T."/>
            <person name="Baldrian P."/>
            <person name="Vilgalys R."/>
            <person name="Dunand C."/>
            <person name="Henrissat B."/>
            <person name="Grigoriev I.V."/>
            <person name="Hibbett D."/>
            <person name="Nagy L.G."/>
            <person name="Martin F.M."/>
        </authorList>
    </citation>
    <scope>NUCLEOTIDE SEQUENCE</scope>
    <source>
        <strain evidence="1">UP504</strain>
    </source>
</reference>
<dbReference type="AlphaFoldDB" id="A0A9P6DQW2"/>
<dbReference type="OrthoDB" id="2963168at2759"/>
<name>A0A9P6DQW2_9AGAM</name>
<gene>
    <name evidence="1" type="ORF">BS47DRAFT_1166375</name>
</gene>
<dbReference type="Proteomes" id="UP000886523">
    <property type="component" value="Unassembled WGS sequence"/>
</dbReference>
<accession>A0A9P6DQW2</accession>